<dbReference type="EMBL" id="HBKP01024217">
    <property type="protein sequence ID" value="CAE2239311.1"/>
    <property type="molecule type" value="Transcribed_RNA"/>
</dbReference>
<protein>
    <submittedName>
        <fullName evidence="1">Uncharacterized protein</fullName>
    </submittedName>
</protein>
<gene>
    <name evidence="1" type="ORF">VSP0166_LOCUS16893</name>
</gene>
<reference evidence="1" key="1">
    <citation type="submission" date="2021-01" db="EMBL/GenBank/DDBJ databases">
        <authorList>
            <person name="Corre E."/>
            <person name="Pelletier E."/>
            <person name="Niang G."/>
            <person name="Scheremetjew M."/>
            <person name="Finn R."/>
            <person name="Kale V."/>
            <person name="Holt S."/>
            <person name="Cochrane G."/>
            <person name="Meng A."/>
            <person name="Brown T."/>
            <person name="Cohen L."/>
        </authorList>
    </citation>
    <scope>NUCLEOTIDE SEQUENCE</scope>
    <source>
        <strain evidence="1">DIVA3 518/3/11/1/6</strain>
    </source>
</reference>
<evidence type="ECO:0000313" key="1">
    <source>
        <dbReference type="EMBL" id="CAE2239311.1"/>
    </source>
</evidence>
<dbReference type="AlphaFoldDB" id="A0A7S4ITI5"/>
<name>A0A7S4ITI5_9EUKA</name>
<accession>A0A7S4ITI5</accession>
<proteinExistence type="predicted"/>
<sequence length="443" mass="49372">MSDFNFAREPASDEEFASCTGKAVSTLDGIEWESFNAANMAVDSKQLDEIAALIETLCSACNSEQRARILNENGVWSMVGRLMNASKPTEELSKFKAQVPPDMMAKILAAAQKGEEIKKEDLSMPTQENLTEEERHGKELLQDWSRLRRATLGVLRNALRYPNTNMIKESVASESELVQHLSEVSAEVLEEGVNVSYSFTILRFLVTNESPEKGVTAWQRSVVSECIRDPVLDYIIGSAVTSRVIHLPDGTKLWVHMEATRLVASLVLLVDKEELPRLLLATRALCDGILLTKNIAMHIEMGRCLLRLIEDCPNASRAVFKKEASEPVRPLNLMIEFNDRRIIHSFLGMLIMGTNAYLSDKAEESKQSVLLSLRLLHYIGEECADQLLAQDAEKILSTIAPAIPEAKDVLAYINANASEPTEPVHPAESEKPTASRWFYCPLL</sequence>
<organism evidence="1">
    <name type="scientific">Vannella robusta</name>
    <dbReference type="NCBI Taxonomy" id="1487602"/>
    <lineage>
        <taxon>Eukaryota</taxon>
        <taxon>Amoebozoa</taxon>
        <taxon>Discosea</taxon>
        <taxon>Flabellinia</taxon>
        <taxon>Vannellidae</taxon>
        <taxon>Vannella</taxon>
    </lineage>
</organism>